<evidence type="ECO:0000313" key="3">
    <source>
        <dbReference type="EMBL" id="SEO98111.1"/>
    </source>
</evidence>
<proteinExistence type="predicted"/>
<evidence type="ECO:0000313" key="4">
    <source>
        <dbReference type="Proteomes" id="UP000183063"/>
    </source>
</evidence>
<feature type="domain" description="Peptidase M24" evidence="1">
    <location>
        <begin position="1"/>
        <end position="55"/>
    </location>
</feature>
<dbReference type="InterPro" id="IPR036005">
    <property type="entry name" value="Creatinase/aminopeptidase-like"/>
</dbReference>
<dbReference type="Proteomes" id="UP000198939">
    <property type="component" value="Unassembled WGS sequence"/>
</dbReference>
<dbReference type="SUPFAM" id="SSF55920">
    <property type="entry name" value="Creatinase/aminopeptidase"/>
    <property type="match status" value="1"/>
</dbReference>
<dbReference type="Proteomes" id="UP000183063">
    <property type="component" value="Unassembled WGS sequence"/>
</dbReference>
<evidence type="ECO:0000313" key="2">
    <source>
        <dbReference type="EMBL" id="SEI16450.1"/>
    </source>
</evidence>
<keyword evidence="2" id="KW-0645">Protease</keyword>
<dbReference type="AlphaFoldDB" id="A0A1H8U4K9"/>
<dbReference type="Gene3D" id="3.90.230.10">
    <property type="entry name" value="Creatinase/methionine aminopeptidase superfamily"/>
    <property type="match status" value="1"/>
</dbReference>
<dbReference type="PANTHER" id="PTHR46112">
    <property type="entry name" value="AMINOPEPTIDASE"/>
    <property type="match status" value="1"/>
</dbReference>
<dbReference type="GO" id="GO:0102009">
    <property type="term" value="F:proline dipeptidase activity"/>
    <property type="evidence" value="ECO:0007669"/>
    <property type="project" value="UniProtKB-EC"/>
</dbReference>
<keyword evidence="2" id="KW-0378">Hydrolase</keyword>
<protein>
    <submittedName>
        <fullName evidence="3">Metallopeptidase family M24</fullName>
    </submittedName>
    <submittedName>
        <fullName evidence="2">Xaa-Pro dipeptidase</fullName>
        <ecNumber evidence="2">3.4.13.9</ecNumber>
    </submittedName>
</protein>
<dbReference type="Pfam" id="PF00557">
    <property type="entry name" value="Peptidase_M24"/>
    <property type="match status" value="1"/>
</dbReference>
<evidence type="ECO:0000259" key="1">
    <source>
        <dbReference type="Pfam" id="PF00557"/>
    </source>
</evidence>
<dbReference type="InterPro" id="IPR050659">
    <property type="entry name" value="Peptidase_M24B"/>
</dbReference>
<reference evidence="2" key="2">
    <citation type="submission" date="2016-10" db="EMBL/GenBank/DDBJ databases">
        <authorList>
            <person name="de Groot N.N."/>
        </authorList>
    </citation>
    <scope>NUCLEOTIDE SEQUENCE [LARGE SCALE GENOMIC DNA]</scope>
    <source>
        <strain evidence="2">CCBAU85039</strain>
    </source>
</reference>
<evidence type="ECO:0000313" key="5">
    <source>
        <dbReference type="Proteomes" id="UP000198939"/>
    </source>
</evidence>
<dbReference type="InterPro" id="IPR000994">
    <property type="entry name" value="Pept_M24"/>
</dbReference>
<keyword evidence="2" id="KW-0224">Dipeptidase</keyword>
<dbReference type="EMBL" id="FOCV01000032">
    <property type="protein sequence ID" value="SEO98111.1"/>
    <property type="molecule type" value="Genomic_DNA"/>
</dbReference>
<gene>
    <name evidence="2" type="primary">pepQ_1</name>
    <name evidence="2" type="ORF">RTCCBAU85039_5444</name>
    <name evidence="3" type="ORF">SAMN05216228_10322</name>
</gene>
<reference evidence="4" key="1">
    <citation type="submission" date="2016-10" db="EMBL/GenBank/DDBJ databases">
        <authorList>
            <person name="Wibberg D."/>
        </authorList>
    </citation>
    <scope>NUCLEOTIDE SEQUENCE [LARGE SCALE GENOMIC DNA]</scope>
</reference>
<dbReference type="EC" id="3.4.13.9" evidence="2"/>
<sequence>MHRTGHGMGIDGHEPPYITATSETALEEGMVFSIEPGIYLPCRFGIRLEDIVILREDGPEILSALPRTVHIVQVLNDGAGITAPDF</sequence>
<name>A0A1H8U4K9_9HYPH</name>
<keyword evidence="5" id="KW-1185">Reference proteome</keyword>
<dbReference type="EMBL" id="FNXB01000040">
    <property type="protein sequence ID" value="SEI16450.1"/>
    <property type="molecule type" value="Genomic_DNA"/>
</dbReference>
<organism evidence="2 4">
    <name type="scientific">Rhizobium tibeticum</name>
    <dbReference type="NCBI Taxonomy" id="501024"/>
    <lineage>
        <taxon>Bacteria</taxon>
        <taxon>Pseudomonadati</taxon>
        <taxon>Pseudomonadota</taxon>
        <taxon>Alphaproteobacteria</taxon>
        <taxon>Hyphomicrobiales</taxon>
        <taxon>Rhizobiaceae</taxon>
        <taxon>Rhizobium/Agrobacterium group</taxon>
        <taxon>Rhizobium</taxon>
    </lineage>
</organism>
<dbReference type="STRING" id="501024.RTCCBAU85039_5444"/>
<dbReference type="PANTHER" id="PTHR46112:SF3">
    <property type="entry name" value="AMINOPEPTIDASE YPDF"/>
    <property type="match status" value="1"/>
</dbReference>
<reference evidence="3 5" key="3">
    <citation type="submission" date="2016-10" db="EMBL/GenBank/DDBJ databases">
        <authorList>
            <person name="Varghese N."/>
            <person name="Submissions S."/>
        </authorList>
    </citation>
    <scope>NUCLEOTIDE SEQUENCE [LARGE SCALE GENOMIC DNA]</scope>
    <source>
        <strain evidence="3 5">CGMCC 1.7071</strain>
    </source>
</reference>
<accession>A0A1H8U4K9</accession>